<dbReference type="GO" id="GO:0003735">
    <property type="term" value="F:structural constituent of ribosome"/>
    <property type="evidence" value="ECO:0007669"/>
    <property type="project" value="InterPro"/>
</dbReference>
<evidence type="ECO:0000256" key="5">
    <source>
        <dbReference type="ARBA" id="ARBA00023274"/>
    </source>
</evidence>
<dbReference type="GO" id="GO:0005743">
    <property type="term" value="C:mitochondrial inner membrane"/>
    <property type="evidence" value="ECO:0007669"/>
    <property type="project" value="UniProtKB-ARBA"/>
</dbReference>
<dbReference type="InterPro" id="IPR036870">
    <property type="entry name" value="Ribosomal_bS18_sf"/>
</dbReference>
<keyword evidence="9" id="KW-1185">Reference proteome</keyword>
<dbReference type="FunFam" id="4.10.640.10:FF:000011">
    <property type="entry name" value="28S ribosomal protein S18a, mitochondrial"/>
    <property type="match status" value="1"/>
</dbReference>
<dbReference type="GO" id="GO:0032543">
    <property type="term" value="P:mitochondrial translation"/>
    <property type="evidence" value="ECO:0007669"/>
    <property type="project" value="TreeGrafter"/>
</dbReference>
<evidence type="ECO:0000256" key="3">
    <source>
        <dbReference type="ARBA" id="ARBA00022980"/>
    </source>
</evidence>
<dbReference type="InterPro" id="IPR001648">
    <property type="entry name" value="Ribosomal_bS18"/>
</dbReference>
<dbReference type="GO" id="GO:0005763">
    <property type="term" value="C:mitochondrial small ribosomal subunit"/>
    <property type="evidence" value="ECO:0007669"/>
    <property type="project" value="TreeGrafter"/>
</dbReference>
<evidence type="ECO:0000256" key="7">
    <source>
        <dbReference type="ARBA" id="ARBA00071652"/>
    </source>
</evidence>
<name>A0A164VV40_9CRUS</name>
<keyword evidence="2" id="KW-0809">Transit peptide</keyword>
<proteinExistence type="inferred from homology"/>
<dbReference type="OrthoDB" id="10054543at2759"/>
<reference evidence="8 9" key="1">
    <citation type="submission" date="2016-03" db="EMBL/GenBank/DDBJ databases">
        <title>EvidentialGene: Evidence-directed Construction of Genes on Genomes.</title>
        <authorList>
            <person name="Gilbert D.G."/>
            <person name="Choi J.-H."/>
            <person name="Mockaitis K."/>
            <person name="Colbourne J."/>
            <person name="Pfrender M."/>
        </authorList>
    </citation>
    <scope>NUCLEOTIDE SEQUENCE [LARGE SCALE GENOMIC DNA]</scope>
    <source>
        <strain evidence="8 9">Xinb3</strain>
        <tissue evidence="8">Complete organism</tissue>
    </source>
</reference>
<dbReference type="PANTHER" id="PTHR13479">
    <property type="entry name" value="30S RIBOSOMAL PROTEIN S18"/>
    <property type="match status" value="1"/>
</dbReference>
<gene>
    <name evidence="8" type="ORF">APZ42_022793</name>
</gene>
<dbReference type="Pfam" id="PF01084">
    <property type="entry name" value="Ribosomal_S18"/>
    <property type="match status" value="1"/>
</dbReference>
<dbReference type="AlphaFoldDB" id="A0A164VV40"/>
<comment type="caution">
    <text evidence="8">The sequence shown here is derived from an EMBL/GenBank/DDBJ whole genome shotgun (WGS) entry which is preliminary data.</text>
</comment>
<keyword evidence="3 8" id="KW-0689">Ribosomal protein</keyword>
<protein>
    <recommendedName>
        <fullName evidence="7">Large ribosomal subunit protein mL66</fullName>
    </recommendedName>
</protein>
<dbReference type="SUPFAM" id="SSF46911">
    <property type="entry name" value="Ribosomal protein S18"/>
    <property type="match status" value="1"/>
</dbReference>
<comment type="subcellular location">
    <subcellularLocation>
        <location evidence="1">Mitochondrion</location>
    </subcellularLocation>
</comment>
<dbReference type="Proteomes" id="UP000076858">
    <property type="component" value="Unassembled WGS sequence"/>
</dbReference>
<comment type="similarity">
    <text evidence="6">Belongs to the bacterial ribosomal protein bS18 family. Mitochondrion-specific ribosomal protein mL66 subfamily.</text>
</comment>
<evidence type="ECO:0000256" key="2">
    <source>
        <dbReference type="ARBA" id="ARBA00022946"/>
    </source>
</evidence>
<evidence type="ECO:0000313" key="9">
    <source>
        <dbReference type="Proteomes" id="UP000076858"/>
    </source>
</evidence>
<dbReference type="PANTHER" id="PTHR13479:SF66">
    <property type="entry name" value="LARGE RIBOSOMAL SUBUNIT PROTEIN ML66"/>
    <property type="match status" value="1"/>
</dbReference>
<organism evidence="8 9">
    <name type="scientific">Daphnia magna</name>
    <dbReference type="NCBI Taxonomy" id="35525"/>
    <lineage>
        <taxon>Eukaryota</taxon>
        <taxon>Metazoa</taxon>
        <taxon>Ecdysozoa</taxon>
        <taxon>Arthropoda</taxon>
        <taxon>Crustacea</taxon>
        <taxon>Branchiopoda</taxon>
        <taxon>Diplostraca</taxon>
        <taxon>Cladocera</taxon>
        <taxon>Anomopoda</taxon>
        <taxon>Daphniidae</taxon>
        <taxon>Daphnia</taxon>
    </lineage>
</organism>
<dbReference type="EMBL" id="LRGB01001361">
    <property type="protein sequence ID" value="KZS12687.1"/>
    <property type="molecule type" value="Genomic_DNA"/>
</dbReference>
<evidence type="ECO:0000256" key="6">
    <source>
        <dbReference type="ARBA" id="ARBA00061060"/>
    </source>
</evidence>
<dbReference type="Gene3D" id="4.10.640.10">
    <property type="entry name" value="Ribosomal protein S18"/>
    <property type="match status" value="1"/>
</dbReference>
<dbReference type="GO" id="GO:0070181">
    <property type="term" value="F:small ribosomal subunit rRNA binding"/>
    <property type="evidence" value="ECO:0007669"/>
    <property type="project" value="TreeGrafter"/>
</dbReference>
<accession>A0A164VV40</accession>
<keyword evidence="4" id="KW-0496">Mitochondrion</keyword>
<evidence type="ECO:0000256" key="1">
    <source>
        <dbReference type="ARBA" id="ARBA00004173"/>
    </source>
</evidence>
<sequence length="162" mass="18502">MALRTLTTIGRKISEWNLLKITTVFATNTRNLKQVTQSETADGTLVIAGTYVPSDRASNLVTVKLDHEGPCSACYMCKLNLDVKHTDVLILSQFLRTDGCMLPRRITGLCKRQQKRIGTMVTMAQKAGLMSNINPSWSHKDPRKRYRYKKWNSYWDETTIKC</sequence>
<dbReference type="STRING" id="35525.A0A164VV40"/>
<keyword evidence="5" id="KW-0687">Ribonucleoprotein</keyword>
<evidence type="ECO:0000313" key="8">
    <source>
        <dbReference type="EMBL" id="KZS12687.1"/>
    </source>
</evidence>
<evidence type="ECO:0000256" key="4">
    <source>
        <dbReference type="ARBA" id="ARBA00023128"/>
    </source>
</evidence>